<evidence type="ECO:0000313" key="2">
    <source>
        <dbReference type="Proteomes" id="UP001152562"/>
    </source>
</evidence>
<evidence type="ECO:0000313" key="1">
    <source>
        <dbReference type="EMBL" id="CAH4028162.1"/>
    </source>
</evidence>
<organism evidence="1 2">
    <name type="scientific">Pieris brassicae</name>
    <name type="common">White butterfly</name>
    <name type="synonym">Large white butterfly</name>
    <dbReference type="NCBI Taxonomy" id="7116"/>
    <lineage>
        <taxon>Eukaryota</taxon>
        <taxon>Metazoa</taxon>
        <taxon>Ecdysozoa</taxon>
        <taxon>Arthropoda</taxon>
        <taxon>Hexapoda</taxon>
        <taxon>Insecta</taxon>
        <taxon>Pterygota</taxon>
        <taxon>Neoptera</taxon>
        <taxon>Endopterygota</taxon>
        <taxon>Lepidoptera</taxon>
        <taxon>Glossata</taxon>
        <taxon>Ditrysia</taxon>
        <taxon>Papilionoidea</taxon>
        <taxon>Pieridae</taxon>
        <taxon>Pierinae</taxon>
        <taxon>Pieris</taxon>
    </lineage>
</organism>
<protein>
    <submittedName>
        <fullName evidence="1">Uncharacterized protein</fullName>
    </submittedName>
</protein>
<keyword evidence="2" id="KW-1185">Reference proteome</keyword>
<accession>A0A9P0X8E6</accession>
<sequence>MNTIPCKLNIVQVYAPTSLSTEEEVENFYETLSKTMKECLRRVAGRFGIGERNDRGERFVCQLLVATVQVRFKRICKSKQVPNMQRLNPDGFRQGIAHRMGEFQSEERESNSKWEWKI</sequence>
<dbReference type="EMBL" id="CALOZG010000005">
    <property type="protein sequence ID" value="CAH4028162.1"/>
    <property type="molecule type" value="Genomic_DNA"/>
</dbReference>
<comment type="caution">
    <text evidence="1">The sequence shown here is derived from an EMBL/GenBank/DDBJ whole genome shotgun (WGS) entry which is preliminary data.</text>
</comment>
<name>A0A9P0X8E6_PIEBR</name>
<proteinExistence type="predicted"/>
<dbReference type="Proteomes" id="UP001152562">
    <property type="component" value="Unassembled WGS sequence"/>
</dbReference>
<gene>
    <name evidence="1" type="ORF">PIBRA_LOCUS5112</name>
</gene>
<dbReference type="AlphaFoldDB" id="A0A9P0X8E6"/>
<reference evidence="1" key="1">
    <citation type="submission" date="2022-05" db="EMBL/GenBank/DDBJ databases">
        <authorList>
            <person name="Okamura Y."/>
        </authorList>
    </citation>
    <scope>NUCLEOTIDE SEQUENCE</scope>
</reference>